<dbReference type="Proteomes" id="UP000269793">
    <property type="component" value="Chromosome IV"/>
</dbReference>
<keyword evidence="5" id="KW-0489">Methyltransferase</keyword>
<dbReference type="PROSITE" id="PS51592">
    <property type="entry name" value="SAM_MTA70L_2"/>
    <property type="match status" value="1"/>
</dbReference>
<feature type="compositionally biased region" description="Low complexity" evidence="4">
    <location>
        <begin position="383"/>
        <end position="392"/>
    </location>
</feature>
<keyword evidence="2" id="KW-0539">Nucleus</keyword>
<dbReference type="STRING" id="425264.A0A3G2S6K7"/>
<feature type="compositionally biased region" description="Basic and acidic residues" evidence="4">
    <location>
        <begin position="366"/>
        <end position="380"/>
    </location>
</feature>
<dbReference type="PANTHER" id="PTHR13107">
    <property type="entry name" value="N6-ADENOSINE-METHYLTRANSFERASE NON-CATALYTIC SUBUNIT"/>
    <property type="match status" value="1"/>
</dbReference>
<evidence type="ECO:0000313" key="5">
    <source>
        <dbReference type="EMBL" id="AYO43466.1"/>
    </source>
</evidence>
<keyword evidence="6" id="KW-1185">Reference proteome</keyword>
<proteinExistence type="inferred from homology"/>
<dbReference type="InterPro" id="IPR007757">
    <property type="entry name" value="MT-A70-like"/>
</dbReference>
<dbReference type="VEuPathDB" id="FungiDB:DNF11_2516"/>
<gene>
    <name evidence="5" type="primary">mettl14</name>
    <name evidence="5" type="ORF">DNF11_2516</name>
</gene>
<dbReference type="Pfam" id="PF05063">
    <property type="entry name" value="MT-A70"/>
    <property type="match status" value="1"/>
</dbReference>
<accession>A0A3G2S6K7</accession>
<evidence type="ECO:0000313" key="6">
    <source>
        <dbReference type="Proteomes" id="UP000269793"/>
    </source>
</evidence>
<feature type="region of interest" description="Disordered" evidence="4">
    <location>
        <begin position="365"/>
        <end position="428"/>
    </location>
</feature>
<dbReference type="GO" id="GO:0005634">
    <property type="term" value="C:nucleus"/>
    <property type="evidence" value="ECO:0007669"/>
    <property type="project" value="UniProtKB-SubCell"/>
</dbReference>
<feature type="compositionally biased region" description="Polar residues" evidence="4">
    <location>
        <begin position="404"/>
        <end position="428"/>
    </location>
</feature>
<comment type="subcellular location">
    <subcellularLocation>
        <location evidence="1">Nucleus</location>
    </subcellularLocation>
</comment>
<dbReference type="GO" id="GO:0032259">
    <property type="term" value="P:methylation"/>
    <property type="evidence" value="ECO:0007669"/>
    <property type="project" value="UniProtKB-KW"/>
</dbReference>
<organism evidence="5 6">
    <name type="scientific">Malassezia restricta (strain ATCC 96810 / NBRC 103918 / CBS 7877)</name>
    <name type="common">Seborrheic dermatitis infection agent</name>
    <dbReference type="NCBI Taxonomy" id="425264"/>
    <lineage>
        <taxon>Eukaryota</taxon>
        <taxon>Fungi</taxon>
        <taxon>Dikarya</taxon>
        <taxon>Basidiomycota</taxon>
        <taxon>Ustilaginomycotina</taxon>
        <taxon>Malasseziomycetes</taxon>
        <taxon>Malasseziales</taxon>
        <taxon>Malasseziaceae</taxon>
        <taxon>Malassezia</taxon>
    </lineage>
</organism>
<dbReference type="PROSITE" id="PS51143">
    <property type="entry name" value="MT_A70"/>
    <property type="match status" value="1"/>
</dbReference>
<dbReference type="GO" id="GO:0003729">
    <property type="term" value="F:mRNA binding"/>
    <property type="evidence" value="ECO:0007669"/>
    <property type="project" value="TreeGrafter"/>
</dbReference>
<dbReference type="PANTHER" id="PTHR13107:SF0">
    <property type="entry name" value="N6-ADENOSINE-METHYLTRANSFERASE NON-CATALYTIC SUBUNIT"/>
    <property type="match status" value="1"/>
</dbReference>
<evidence type="ECO:0000256" key="2">
    <source>
        <dbReference type="ARBA" id="ARBA00023242"/>
    </source>
</evidence>
<comment type="similarity">
    <text evidence="3">Belongs to the MT-A70-like family.</text>
</comment>
<dbReference type="InterPro" id="IPR045123">
    <property type="entry name" value="METTL14-like"/>
</dbReference>
<dbReference type="SUPFAM" id="SSF53335">
    <property type="entry name" value="S-adenosyl-L-methionine-dependent methyltransferases"/>
    <property type="match status" value="1"/>
</dbReference>
<sequence>MHHRRWRASLAARHGLADVDGDVSWRARDHPRWPLVREWRRDGSSPPWGPNYAPDAHTVRNDYGARFVDSGLVTPPSAWVPTSDARAAEHPKRRRLLDLKAALVQASAIPRTYLCADLRAWLDPHASLGVLEAVGYDVILIDPPLFSYAWRAPHETRHACWTWDEVAQLPIPRLASRESFVFLWVGDGRDDGLERGRDCLQRWGFRRCEDIVWAQTESCTQYAPASPSLLTPVVQHCLMGIRGTVVRSTDSFFVHCNIDTDVILWPGERPAPGMPISLERKPPHLYEIVEHFCLGTRRLELFGTNRNLRDGWLTVGWDVGPQAPSWPAHGALPLDPAAYAAQFVLEPPHCPLYARSNLVPYSDECEQLRPRTPPPEDQRGRPRPAFRAQPPRHQLLNQGAGGRSTVSTPSASEHLSGAQAQIQRRYQR</sequence>
<reference evidence="5 6" key="1">
    <citation type="submission" date="2018-10" db="EMBL/GenBank/DDBJ databases">
        <title>Complete genome sequence of Malassezia restricta CBS 7877.</title>
        <authorList>
            <person name="Morand S.C."/>
            <person name="Bertignac M."/>
            <person name="Iltis A."/>
            <person name="Kolder I."/>
            <person name="Pirovano W."/>
            <person name="Jourdain R."/>
            <person name="Clavaud C."/>
        </authorList>
    </citation>
    <scope>NUCLEOTIDE SEQUENCE [LARGE SCALE GENOMIC DNA]</scope>
    <source>
        <strain evidence="5 6">CBS 7877</strain>
    </source>
</reference>
<keyword evidence="5" id="KW-0808">Transferase</keyword>
<evidence type="ECO:0000256" key="1">
    <source>
        <dbReference type="ARBA" id="ARBA00004123"/>
    </source>
</evidence>
<dbReference type="InterPro" id="IPR029063">
    <property type="entry name" value="SAM-dependent_MTases_sf"/>
</dbReference>
<dbReference type="EC" id="2.1.1.-" evidence="5"/>
<evidence type="ECO:0000256" key="3">
    <source>
        <dbReference type="PROSITE-ProRule" id="PRU00489"/>
    </source>
</evidence>
<protein>
    <submittedName>
        <fullName evidence="5">Methyltransferase-like protein 14</fullName>
        <ecNumber evidence="5">2.1.1.-</ecNumber>
    </submittedName>
</protein>
<dbReference type="AlphaFoldDB" id="A0A3G2S6K7"/>
<name>A0A3G2S6K7_MALR7</name>
<evidence type="ECO:0000256" key="4">
    <source>
        <dbReference type="SAM" id="MobiDB-lite"/>
    </source>
</evidence>
<dbReference type="EMBL" id="CP033151">
    <property type="protein sequence ID" value="AYO43466.1"/>
    <property type="molecule type" value="Genomic_DNA"/>
</dbReference>
<dbReference type="GO" id="GO:0036396">
    <property type="term" value="C:RNA N6-methyladenosine methyltransferase complex"/>
    <property type="evidence" value="ECO:0007669"/>
    <property type="project" value="UniProtKB-ARBA"/>
</dbReference>
<dbReference type="GO" id="GO:0008168">
    <property type="term" value="F:methyltransferase activity"/>
    <property type="evidence" value="ECO:0007669"/>
    <property type="project" value="UniProtKB-KW"/>
</dbReference>
<dbReference type="OrthoDB" id="14833at2759"/>